<dbReference type="PATRIC" id="fig|1279460.3.peg.2347"/>
<reference evidence="1 2" key="1">
    <citation type="journal article" date="2015" name="Genome Announc.">
        <title>Whole-Genome Sequence of Leptospira interrogans Serovar Hardjo Subtype Hardjoprajitno Strain Norma, Isolated from Cattle in a Leptospirosis Outbreak in Brazil.</title>
        <authorList>
            <person name="Cosate M.R."/>
            <person name="Soares S.C."/>
            <person name="Mendes T.A."/>
            <person name="Raittz R.T."/>
            <person name="Moreira E.C."/>
            <person name="Leite R."/>
            <person name="Fernandes G.R."/>
            <person name="Haddad J.P."/>
            <person name="Ortega J.M."/>
        </authorList>
    </citation>
    <scope>NUCLEOTIDE SEQUENCE [LARGE SCALE GENOMIC DNA]</scope>
    <source>
        <strain evidence="1 2">Norma</strain>
    </source>
</reference>
<gene>
    <name evidence="1" type="ORF">G436_2337</name>
</gene>
<evidence type="ECO:0000313" key="2">
    <source>
        <dbReference type="Proteomes" id="UP000056502"/>
    </source>
</evidence>
<name>A0A0M4N938_LEPIR</name>
<dbReference type="Proteomes" id="UP000056502">
    <property type="component" value="Chromosome I"/>
</dbReference>
<organism evidence="1">
    <name type="scientific">Leptospira interrogans serovar Hardjo str. Norma</name>
    <dbReference type="NCBI Taxonomy" id="1279460"/>
    <lineage>
        <taxon>Bacteria</taxon>
        <taxon>Pseudomonadati</taxon>
        <taxon>Spirochaetota</taxon>
        <taxon>Spirochaetia</taxon>
        <taxon>Leptospirales</taxon>
        <taxon>Leptospiraceae</taxon>
        <taxon>Leptospira</taxon>
    </lineage>
</organism>
<dbReference type="EMBL" id="CP012603">
    <property type="protein sequence ID" value="ALE39514.1"/>
    <property type="molecule type" value="Genomic_DNA"/>
</dbReference>
<dbReference type="AlphaFoldDB" id="A0A0M4N938"/>
<evidence type="ECO:0000313" key="1">
    <source>
        <dbReference type="EMBL" id="ALE39514.1"/>
    </source>
</evidence>
<proteinExistence type="predicted"/>
<accession>A0A0M4N938</accession>
<sequence>MSPFGMSGNRNKKEQWIYFSASRGSLESDTFPKYSSK</sequence>
<protein>
    <submittedName>
        <fullName evidence="1">Uncharacterized protein</fullName>
    </submittedName>
</protein>